<comment type="caution">
    <text evidence="3">The sequence shown here is derived from an EMBL/GenBank/DDBJ whole genome shotgun (WGS) entry which is preliminary data.</text>
</comment>
<keyword evidence="2" id="KW-0812">Transmembrane</keyword>
<protein>
    <submittedName>
        <fullName evidence="3">Putative membrane protein, conserved</fullName>
    </submittedName>
</protein>
<evidence type="ECO:0000256" key="2">
    <source>
        <dbReference type="SAM" id="Phobius"/>
    </source>
</evidence>
<name>A0A0G1JK29_9BACT</name>
<feature type="coiled-coil region" evidence="1">
    <location>
        <begin position="81"/>
        <end position="108"/>
    </location>
</feature>
<keyword evidence="1" id="KW-0175">Coiled coil</keyword>
<keyword evidence="2" id="KW-0472">Membrane</keyword>
<organism evidence="3 4">
    <name type="scientific">Candidatus Uhrbacteria bacterium GW2011_GWF2_44_350</name>
    <dbReference type="NCBI Taxonomy" id="1619000"/>
    <lineage>
        <taxon>Bacteria</taxon>
        <taxon>Candidatus Uhriibacteriota</taxon>
    </lineage>
</organism>
<evidence type="ECO:0000313" key="4">
    <source>
        <dbReference type="Proteomes" id="UP000034154"/>
    </source>
</evidence>
<dbReference type="Pfam" id="PF10066">
    <property type="entry name" value="DUF2304"/>
    <property type="match status" value="1"/>
</dbReference>
<feature type="transmembrane region" description="Helical" evidence="2">
    <location>
        <begin position="5"/>
        <end position="20"/>
    </location>
</feature>
<evidence type="ECO:0000313" key="3">
    <source>
        <dbReference type="EMBL" id="KKT71956.1"/>
    </source>
</evidence>
<sequence length="108" mass="12475">MLQLIVAIVVIAFFVAKLYWQKTKGTVSTGEFWFWLVFWLASLIMVLFLKQLDRLVSSLGFSVSAIQVAVYLAIAVLFYLIFRVRLKLEKTEEELSKLNEALTKLVKK</sequence>
<reference evidence="3 4" key="1">
    <citation type="journal article" date="2015" name="Nature">
        <title>rRNA introns, odd ribosomes, and small enigmatic genomes across a large radiation of phyla.</title>
        <authorList>
            <person name="Brown C.T."/>
            <person name="Hug L.A."/>
            <person name="Thomas B.C."/>
            <person name="Sharon I."/>
            <person name="Castelle C.J."/>
            <person name="Singh A."/>
            <person name="Wilkins M.J."/>
            <person name="Williams K.H."/>
            <person name="Banfield J.F."/>
        </authorList>
    </citation>
    <scope>NUCLEOTIDE SEQUENCE [LARGE SCALE GENOMIC DNA]</scope>
</reference>
<keyword evidence="2" id="KW-1133">Transmembrane helix</keyword>
<dbReference type="EMBL" id="LCJB01000004">
    <property type="protein sequence ID" value="KKT71956.1"/>
    <property type="molecule type" value="Genomic_DNA"/>
</dbReference>
<evidence type="ECO:0000256" key="1">
    <source>
        <dbReference type="SAM" id="Coils"/>
    </source>
</evidence>
<dbReference type="AlphaFoldDB" id="A0A0G1JK29"/>
<feature type="transmembrane region" description="Helical" evidence="2">
    <location>
        <begin position="61"/>
        <end position="82"/>
    </location>
</feature>
<feature type="transmembrane region" description="Helical" evidence="2">
    <location>
        <begin position="32"/>
        <end position="49"/>
    </location>
</feature>
<proteinExistence type="predicted"/>
<accession>A0A0G1JK29</accession>
<gene>
    <name evidence="3" type="ORF">UW63_C0004G0012</name>
</gene>
<dbReference type="Proteomes" id="UP000034154">
    <property type="component" value="Unassembled WGS sequence"/>
</dbReference>
<dbReference type="InterPro" id="IPR019277">
    <property type="entry name" value="DUF2304"/>
</dbReference>